<evidence type="ECO:0000313" key="3">
    <source>
        <dbReference type="Proteomes" id="UP001205861"/>
    </source>
</evidence>
<comment type="caution">
    <text evidence="2">The sequence shown here is derived from an EMBL/GenBank/DDBJ whole genome shotgun (WGS) entry which is preliminary data.</text>
</comment>
<feature type="chain" id="PRO_5047175560" evidence="1">
    <location>
        <begin position="23"/>
        <end position="257"/>
    </location>
</feature>
<dbReference type="EMBL" id="JANUGV010000002">
    <property type="protein sequence ID" value="MCS0609017.1"/>
    <property type="molecule type" value="Genomic_DNA"/>
</dbReference>
<evidence type="ECO:0000256" key="1">
    <source>
        <dbReference type="SAM" id="SignalP"/>
    </source>
</evidence>
<accession>A0ABT2BKI2</accession>
<proteinExistence type="predicted"/>
<dbReference type="Gene3D" id="3.40.190.10">
    <property type="entry name" value="Periplasmic binding protein-like II"/>
    <property type="match status" value="2"/>
</dbReference>
<reference evidence="2 3" key="1">
    <citation type="submission" date="2022-08" db="EMBL/GenBank/DDBJ databases">
        <title>Reclassification of Massilia species as members of the genera Telluria, Duganella, Pseudoduganella, Mokoshia gen. nov. and Zemynaea gen. nov. using orthogonal and non-orthogonal genome-based approaches.</title>
        <authorList>
            <person name="Bowman J.P."/>
        </authorList>
    </citation>
    <scope>NUCLEOTIDE SEQUENCE [LARGE SCALE GENOMIC DNA]</scope>
    <source>
        <strain evidence="2 3">JCM 31607</strain>
    </source>
</reference>
<gene>
    <name evidence="2" type="ORF">NX773_12665</name>
</gene>
<sequence>MRRLIFLVIAASCVLGSAAATAAGTLTLCYERREVLPWRTLDGQGLNFELLREVSQRTGVQFDYRGMPWKRCLEAIKANAVDGGIAVSFYPARLAVGAYPGGAHPDRAKRMNVGGYMLVRRRGSAIDWDGKAFRHVDGKIGFQLGYSVGEFLRSRGVPTDEGSQQPEELAQKLAAGRLAAAAFGAADAQRLAHGPFSAQLEVLPVPLLQQDYYLMLSHAMLARDPQLASRLWNEVGAVRTSPAYARLEASKVEPEWR</sequence>
<feature type="signal peptide" evidence="1">
    <location>
        <begin position="1"/>
        <end position="22"/>
    </location>
</feature>
<organism evidence="2 3">
    <name type="scientific">Massilia solisilvae</name>
    <dbReference type="NCBI Taxonomy" id="1811225"/>
    <lineage>
        <taxon>Bacteria</taxon>
        <taxon>Pseudomonadati</taxon>
        <taxon>Pseudomonadota</taxon>
        <taxon>Betaproteobacteria</taxon>
        <taxon>Burkholderiales</taxon>
        <taxon>Oxalobacteraceae</taxon>
        <taxon>Telluria group</taxon>
        <taxon>Massilia</taxon>
    </lineage>
</organism>
<keyword evidence="1" id="KW-0732">Signal</keyword>
<name>A0ABT2BKI2_9BURK</name>
<dbReference type="Proteomes" id="UP001205861">
    <property type="component" value="Unassembled WGS sequence"/>
</dbReference>
<protein>
    <submittedName>
        <fullName evidence="2">Transporter substrate-binding domain-containing protein</fullName>
    </submittedName>
</protein>
<dbReference type="SUPFAM" id="SSF53850">
    <property type="entry name" value="Periplasmic binding protein-like II"/>
    <property type="match status" value="1"/>
</dbReference>
<keyword evidence="3" id="KW-1185">Reference proteome</keyword>
<dbReference type="RefSeq" id="WP_258856662.1">
    <property type="nucleotide sequence ID" value="NZ_JANUGV010000002.1"/>
</dbReference>
<evidence type="ECO:0000313" key="2">
    <source>
        <dbReference type="EMBL" id="MCS0609017.1"/>
    </source>
</evidence>